<keyword evidence="3" id="KW-1185">Reference proteome</keyword>
<reference evidence="2 3" key="1">
    <citation type="journal article" date="2016" name="Mol. Biol. Evol.">
        <title>Comparative Genomics of Early-Diverging Mushroom-Forming Fungi Provides Insights into the Origins of Lignocellulose Decay Capabilities.</title>
        <authorList>
            <person name="Nagy L.G."/>
            <person name="Riley R."/>
            <person name="Tritt A."/>
            <person name="Adam C."/>
            <person name="Daum C."/>
            <person name="Floudas D."/>
            <person name="Sun H."/>
            <person name="Yadav J.S."/>
            <person name="Pangilinan J."/>
            <person name="Larsson K.H."/>
            <person name="Matsuura K."/>
            <person name="Barry K."/>
            <person name="Labutti K."/>
            <person name="Kuo R."/>
            <person name="Ohm R.A."/>
            <person name="Bhattacharya S.S."/>
            <person name="Shirouzu T."/>
            <person name="Yoshinaga Y."/>
            <person name="Martin F.M."/>
            <person name="Grigoriev I.V."/>
            <person name="Hibbett D.S."/>
        </authorList>
    </citation>
    <scope>NUCLEOTIDE SEQUENCE [LARGE SCALE GENOMIC DNA]</scope>
    <source>
        <strain evidence="2 3">CBS 109695</strain>
    </source>
</reference>
<proteinExistence type="predicted"/>
<gene>
    <name evidence="2" type="ORF">FIBSPDRAFT_742497</name>
</gene>
<evidence type="ECO:0000313" key="3">
    <source>
        <dbReference type="Proteomes" id="UP000076532"/>
    </source>
</evidence>
<dbReference type="EMBL" id="KV417556">
    <property type="protein sequence ID" value="KZP20351.1"/>
    <property type="molecule type" value="Genomic_DNA"/>
</dbReference>
<accession>A0A166J080</accession>
<evidence type="ECO:0000313" key="2">
    <source>
        <dbReference type="EMBL" id="KZP20351.1"/>
    </source>
</evidence>
<feature type="region of interest" description="Disordered" evidence="1">
    <location>
        <begin position="1"/>
        <end position="57"/>
    </location>
</feature>
<dbReference type="Proteomes" id="UP000076532">
    <property type="component" value="Unassembled WGS sequence"/>
</dbReference>
<name>A0A166J080_9AGAM</name>
<sequence>MNGLASPAPSRFSDGSYGSPLPFGRSPSMSDFEVERVPRQSSTNQKRHVNRRSTAEYDTEQVLRASVSQLLASTTRPFTVSGRIPLDPAALVLFFRSKSGITHSLDFPIDVDYDTPPALDVLISACRPNAADYNDFPDRESLFYPTNLPLTATLELANHPVLDAIRSTLFPELPAGHYLTALRDKLEVIVEGGRMGPHMHARPKDGRAATICVTLPVRFKGGALVIRDADGLEEKYFGRGGKTGDMEWTAFLPDCDYEVETVQKGCRLTISYGVHLRTFGVAGPQADPLITPSDIFLDMLSPILNICRGRKIAFYSQADYGVNPSEVLAESLVPNLKGGDALLYHAMKIYKLAPELHWYAGGYIWPKDLPVAVSGEIAEDPLTPQAPPVRGAFQYDNPDEPADDLRTRVEQSGAVLLSEADITILSDWQGVGAVSKERVPFISQGELEKLVVNILLVVFVP</sequence>
<evidence type="ECO:0008006" key="4">
    <source>
        <dbReference type="Google" id="ProtNLM"/>
    </source>
</evidence>
<organism evidence="2 3">
    <name type="scientific">Athelia psychrophila</name>
    <dbReference type="NCBI Taxonomy" id="1759441"/>
    <lineage>
        <taxon>Eukaryota</taxon>
        <taxon>Fungi</taxon>
        <taxon>Dikarya</taxon>
        <taxon>Basidiomycota</taxon>
        <taxon>Agaricomycotina</taxon>
        <taxon>Agaricomycetes</taxon>
        <taxon>Agaricomycetidae</taxon>
        <taxon>Atheliales</taxon>
        <taxon>Atheliaceae</taxon>
        <taxon>Athelia</taxon>
    </lineage>
</organism>
<dbReference type="AlphaFoldDB" id="A0A166J080"/>
<protein>
    <recommendedName>
        <fullName evidence="4">Fe2OG dioxygenase domain-containing protein</fullName>
    </recommendedName>
</protein>
<dbReference type="OrthoDB" id="3166447at2759"/>
<evidence type="ECO:0000256" key="1">
    <source>
        <dbReference type="SAM" id="MobiDB-lite"/>
    </source>
</evidence>